<evidence type="ECO:0000313" key="2">
    <source>
        <dbReference type="Proteomes" id="UP000789901"/>
    </source>
</evidence>
<organism evidence="1 2">
    <name type="scientific">Gigaspora margarita</name>
    <dbReference type="NCBI Taxonomy" id="4874"/>
    <lineage>
        <taxon>Eukaryota</taxon>
        <taxon>Fungi</taxon>
        <taxon>Fungi incertae sedis</taxon>
        <taxon>Mucoromycota</taxon>
        <taxon>Glomeromycotina</taxon>
        <taxon>Glomeromycetes</taxon>
        <taxon>Diversisporales</taxon>
        <taxon>Gigasporaceae</taxon>
        <taxon>Gigaspora</taxon>
    </lineage>
</organism>
<accession>A0ABN7X143</accession>
<protein>
    <submittedName>
        <fullName evidence="1">42437_t:CDS:1</fullName>
    </submittedName>
</protein>
<dbReference type="EMBL" id="CAJVQB010078754">
    <property type="protein sequence ID" value="CAG8845235.1"/>
    <property type="molecule type" value="Genomic_DNA"/>
</dbReference>
<reference evidence="1 2" key="1">
    <citation type="submission" date="2021-06" db="EMBL/GenBank/DDBJ databases">
        <authorList>
            <person name="Kallberg Y."/>
            <person name="Tangrot J."/>
            <person name="Rosling A."/>
        </authorList>
    </citation>
    <scope>NUCLEOTIDE SEQUENCE [LARGE SCALE GENOMIC DNA]</scope>
    <source>
        <strain evidence="1 2">120-4 pot B 10/14</strain>
    </source>
</reference>
<comment type="caution">
    <text evidence="1">The sequence shown here is derived from an EMBL/GenBank/DDBJ whole genome shotgun (WGS) entry which is preliminary data.</text>
</comment>
<dbReference type="Proteomes" id="UP000789901">
    <property type="component" value="Unassembled WGS sequence"/>
</dbReference>
<gene>
    <name evidence="1" type="ORF">GMARGA_LOCUS37526</name>
</gene>
<sequence length="53" mass="6035">SPPLLKLAMQRLKVPKIAILFILNLFDQRKAKVITHYSTSNKIIASVSIEQEE</sequence>
<keyword evidence="2" id="KW-1185">Reference proteome</keyword>
<feature type="non-terminal residue" evidence="1">
    <location>
        <position position="1"/>
    </location>
</feature>
<proteinExistence type="predicted"/>
<feature type="non-terminal residue" evidence="1">
    <location>
        <position position="53"/>
    </location>
</feature>
<name>A0ABN7X143_GIGMA</name>
<evidence type="ECO:0000313" key="1">
    <source>
        <dbReference type="EMBL" id="CAG8845235.1"/>
    </source>
</evidence>